<keyword evidence="1" id="KW-0472">Membrane</keyword>
<dbReference type="OrthoDB" id="3239667at2"/>
<keyword evidence="5" id="KW-1185">Reference proteome</keyword>
<feature type="domain" description="TadE-like" evidence="2">
    <location>
        <begin position="72"/>
        <end position="114"/>
    </location>
</feature>
<name>A0A086ZLK4_9BIFI</name>
<gene>
    <name evidence="3" type="ORF">BBOU_0952</name>
    <name evidence="4" type="ORF">HF843_00585</name>
</gene>
<evidence type="ECO:0000313" key="6">
    <source>
        <dbReference type="Proteomes" id="UP000583419"/>
    </source>
</evidence>
<dbReference type="GeneID" id="303204882"/>
<evidence type="ECO:0000313" key="3">
    <source>
        <dbReference type="EMBL" id="KFI47404.1"/>
    </source>
</evidence>
<evidence type="ECO:0000259" key="2">
    <source>
        <dbReference type="Pfam" id="PF07811"/>
    </source>
</evidence>
<dbReference type="AlphaFoldDB" id="A0A086ZLK4"/>
<evidence type="ECO:0000256" key="1">
    <source>
        <dbReference type="SAM" id="Phobius"/>
    </source>
</evidence>
<feature type="transmembrane region" description="Helical" evidence="1">
    <location>
        <begin position="78"/>
        <end position="96"/>
    </location>
</feature>
<protein>
    <submittedName>
        <fullName evidence="4">Pilus assembly protein</fullName>
    </submittedName>
    <submittedName>
        <fullName evidence="3">TadE-like protein</fullName>
    </submittedName>
</protein>
<comment type="caution">
    <text evidence="3">The sequence shown here is derived from an EMBL/GenBank/DDBJ whole genome shotgun (WGS) entry which is preliminary data.</text>
</comment>
<sequence length="184" mass="18661">MRNVYERVFVPSTGDHHAGQGESGVSGDCRAISGGIDASVPELTRLSGGQRLGNTGVVRHRSYPCPQRGERGAITAEFAMVLPVAMVLMILLLSLTRVVTTSMACQDAASAAVRELVITRTPAGSAEAQRIASTAAIAVAGKGTTAAVSEDGGLVTVRTQCPVVPGATDILPTMVNGSASGAGS</sequence>
<dbReference type="RefSeq" id="WP_051616900.1">
    <property type="nucleotide sequence ID" value="NZ_JABAGJ010000001.1"/>
</dbReference>
<keyword evidence="1" id="KW-1133">Transmembrane helix</keyword>
<dbReference type="EMBL" id="JABAGJ010000001">
    <property type="protein sequence ID" value="NMF01708.1"/>
    <property type="molecule type" value="Genomic_DNA"/>
</dbReference>
<keyword evidence="1" id="KW-0812">Transmembrane</keyword>
<evidence type="ECO:0000313" key="5">
    <source>
        <dbReference type="Proteomes" id="UP000029093"/>
    </source>
</evidence>
<proteinExistence type="predicted"/>
<reference evidence="4 6" key="2">
    <citation type="submission" date="2020-04" db="EMBL/GenBank/DDBJ databases">
        <authorList>
            <person name="Hitch T.C.A."/>
            <person name="Wylensek D."/>
            <person name="Clavel T."/>
        </authorList>
    </citation>
    <scope>NUCLEOTIDE SEQUENCE [LARGE SCALE GENOMIC DNA]</scope>
    <source>
        <strain evidence="4 6">WCA-130-P53-4B</strain>
    </source>
</reference>
<dbReference type="InterPro" id="IPR012495">
    <property type="entry name" value="TadE-like_dom"/>
</dbReference>
<dbReference type="Proteomes" id="UP000029093">
    <property type="component" value="Unassembled WGS sequence"/>
</dbReference>
<dbReference type="EMBL" id="JGYQ01000013">
    <property type="protein sequence ID" value="KFI47404.1"/>
    <property type="molecule type" value="Genomic_DNA"/>
</dbReference>
<evidence type="ECO:0000313" key="4">
    <source>
        <dbReference type="EMBL" id="NMF01708.1"/>
    </source>
</evidence>
<dbReference type="Proteomes" id="UP000583419">
    <property type="component" value="Unassembled WGS sequence"/>
</dbReference>
<dbReference type="Pfam" id="PF07811">
    <property type="entry name" value="TadE"/>
    <property type="match status" value="1"/>
</dbReference>
<accession>A0A086ZLK4</accession>
<organism evidence="3 5">
    <name type="scientific">Bifidobacterium boum</name>
    <dbReference type="NCBI Taxonomy" id="78343"/>
    <lineage>
        <taxon>Bacteria</taxon>
        <taxon>Bacillati</taxon>
        <taxon>Actinomycetota</taxon>
        <taxon>Actinomycetes</taxon>
        <taxon>Bifidobacteriales</taxon>
        <taxon>Bifidobacteriaceae</taxon>
        <taxon>Bifidobacterium</taxon>
    </lineage>
</organism>
<reference evidence="3 5" key="1">
    <citation type="submission" date="2014-03" db="EMBL/GenBank/DDBJ databases">
        <title>Genomics of Bifidobacteria.</title>
        <authorList>
            <person name="Ventura M."/>
            <person name="Milani C."/>
            <person name="Lugli G.A."/>
        </authorList>
    </citation>
    <scope>NUCLEOTIDE SEQUENCE [LARGE SCALE GENOMIC DNA]</scope>
    <source>
        <strain evidence="3 5">LMG 10736</strain>
    </source>
</reference>